<dbReference type="STRING" id="67767.A0A0J7LA17"/>
<name>A0A0J7LA17_LASNI</name>
<feature type="domain" description="VWFD" evidence="14">
    <location>
        <begin position="1287"/>
        <end position="1482"/>
    </location>
</feature>
<evidence type="ECO:0000259" key="12">
    <source>
        <dbReference type="PROSITE" id="PS50026"/>
    </source>
</evidence>
<dbReference type="GO" id="GO:0007399">
    <property type="term" value="P:nervous system development"/>
    <property type="evidence" value="ECO:0007669"/>
    <property type="project" value="UniProtKB-ARBA"/>
</dbReference>
<dbReference type="SUPFAM" id="SSF57603">
    <property type="entry name" value="FnI-like domain"/>
    <property type="match status" value="1"/>
</dbReference>
<evidence type="ECO:0000313" key="16">
    <source>
        <dbReference type="Proteomes" id="UP000036403"/>
    </source>
</evidence>
<gene>
    <name evidence="15" type="ORF">RF55_532</name>
</gene>
<dbReference type="SMART" id="SM00216">
    <property type="entry name" value="VWD"/>
    <property type="match status" value="5"/>
</dbReference>
<dbReference type="InterPro" id="IPR000742">
    <property type="entry name" value="EGF"/>
</dbReference>
<keyword evidence="5" id="KW-0325">Glycoprotein</keyword>
<dbReference type="PROSITE" id="PS01208">
    <property type="entry name" value="VWFC_1"/>
    <property type="match status" value="1"/>
</dbReference>
<accession>A0A0J7LA17</accession>
<dbReference type="Proteomes" id="UP000036403">
    <property type="component" value="Unassembled WGS sequence"/>
</dbReference>
<keyword evidence="2" id="KW-0677">Repeat</keyword>
<dbReference type="SUPFAM" id="SSF49785">
    <property type="entry name" value="Galactose-binding domain-like"/>
    <property type="match status" value="2"/>
</dbReference>
<dbReference type="PANTHER" id="PTHR11339:SF386">
    <property type="entry name" value="HEMOLECTIN, ISOFORM A"/>
    <property type="match status" value="1"/>
</dbReference>
<sequence length="4376" mass="484894">MEETCLDDGPAGNFERATLEIANVDPVKPATESADDTSKRNSASRNVCNVPFKHIDVHTFFTDRNEVVERAINDCTEKLIKENDDELVGSWLLTERLSGLAEAGTEVVKTRFDIEAFHTTLKSLLSHECNVVNMPIIIENYCGLGALVHNRNGLGFFKIRGKRSVFLIGLGIGFVFPLLLSLLRNIFVIDSTCEDQSSWQPEYYLSKPPQREEIILRHWEKVKRTSGYFNTVTYYTWLAAQNLKLHKLDLDRYLYDPQKEYSIRETESTEWNWLKKRVSVTCMVFVEKLKMGKSIQATWGKHCNNIYFFGHHLKDAELPIINIDTKIMSSWQLLCEAMNYIWKKTAPKLEWIIIVKDDTMVIPENLRYMIAPLDHRDDYYLGHPIVLWGQIYNVAQSGYVLSRGALAKVMQMFNTTEKCIAGGKYWKKEDYYLGKHLSSLGIHPSDTRDQYLRGTFHGYSLQNLLWGVIRPDSYFTRALYPTKRECCSPISVTFSVTEPDKMYTLNYLLYHLHVFDGEGKFGNIPAKMQILEDNILGCTFVLIIVTNDIIQGYGYSMDTQEASEKEYPLNDAPDAAIEGSYNVKNRKGGRRMFAGGCARRPDAPINGNIKCSLNSGCTASCAPDYKFPNGAFYLTITCVDKEWNIEGTEWSSIPHCEPICMPECQNKGICIAPHHCDCPEHFSGPQCQFEDKPCLNYPPPVLNSYKKCNSKTCTVSCMKQFIFPDGSSVANLICKDGNWMPTRSDWVSIPDCEPVCEPPCQNGGNCLPTNLCQCPQDYRGPQCQYSADTCDAEKLRFNGGYYCNGDSETYSCTLNCPAGVEFEFPPATAYTCTYDKGVFEPQPIPQCKVDNNVKIISLGTSYNTYVRESNHSWSMHDVSGTKNSQEIHNGYYGVHDSDASLYPSNGVMIFEMSQPKPKTCFTWGGAHYKTFDDRIYSFDSDCPHTLLRETRDDVCTIVALNSPGCRTGSSSRRCTKIVKLFVHNKEFTLTSDETGMPAFLNGKRSLPIPVYLPGLRVDKSAHFTLVSLDSLGVKLKWDGALLLQIEASESMWNKTTGLCGTMNDDRNDEFITKSGSYASSIPALANSWRVDNLGEICDDYPSTQHACESRDEFARDAFEFCTELLSNHKFKACANTINFSELTAACLWDYCACEHDDRRKCACDTMDIYIRQCAHKGIARLTAWRSNDTCPILCDGGRVYLSCGPKVEASCSSGTEAKQEISSEECEEGCFCPAGTLEHGGKCVSPEECPCRLRGKLFQPGTSVQKKCNTCTCISGKWVCTQIRCGARCAIVGDPHYTTFDGKHYDFMGKCKYYLMKGENYTIESENVPCSGAISENLGFASVGGSPSCTKGVTINFKDTIVKLKQNRQITINGDEIVKFPMLFNGARIRIASSIFVVIQLPNALEVWWDGVSRVYINAPAEFHDCHWYVDPLEFYRDCMYDMCACDADVKSCLCPILAAYAKDCAALGVKLLWRAEIDECKIHCSGGQTYQICGNSCTRSCTDISFYRDCKQECVEGCNCPEDQTLNANGECIPIVQCPCVYAGREYKPNHREVRPGNKAQEFCSCIGGIWECRLATPDEIRDYPPVTDLFCSAIKHLEVTDCQPVEQRTCSNMHIPSEQTPSVCTSGCVCRSGYVLDVANGVCVKKEDCPCLHGGKSYKEGSVIQTGCNTCTCKGTKWECTDRTCAGICSVWGDSHYKTFDGKMYTFQGICDYVLAKSTLSKEECFDISIQNVPCGTNGVACSKSIKLIIGSGEQREELVLTKGKELPKETYKRMTIRIAGLFVFVEVPDLGLVLQWDRGTRVYVRLNPEWKGRTMGLCGDYNDNAEDDFKTPSGGISEVSVNLFGDSWKKNAFCLEPKDMQDDACERHPERKLWSLRQCNVLKSPLFSPCQSEVEVEPYLRDCIFDTCSCDAGGDCECLCTALAAYAHECNVYRNASYTECISKSMCAKPFCAEIDGTTYYEGDRVSGDDCQSCFCSRGRVTCNGEACTSTTVANIATVPMAEPQKCVDDVEPLPILMDFANVNGFAICDREHMVDIRCRSVKEHTSPKETGLDVECSLERVTSGVESATTEIGPKYCDVTHPNSPHPTNCQLFYHCALTPTGHELVEKSCGPGTLYNSETQTSSGTEWSTNYESTAKKIVSTMNGHCNEEANHCPCKSHDGDSVAPGAVRKESDCETCQCINNYYTTISGSTWKILPVTSSPLFEHTILIQSTVTPPEECDDANYVPMMRNLRKTVTIRASSSKNPVLQSENLLIHTEGNFSPSSEEFWEPEITNADQWLDVEFDRPEPVYGVILQGAVTKDKFVTSYKVLFSEDGQSFSYALDHEKQPRVFRGPADRIQSVKQRFYRPIEARIVRINPLTWHNGIAVKTTNSEKVVTPVCEDSMGLDNGLMAIEQVSYVQFDFLEARNLTGISTKGGDNAWTTVYKVFYSNDGRHWSPVVDENGNEKEFLGNFDAESRQTNFFERPLHARLLRIQPIKWHDHVALKVEILGCYLAYPTLETSEIKSTTTTSFERECNVCDGIDRTTLDDEERCKCEDVYWWDGESCVPKRECPCVVGHVSYAIGSVYETEDCQQCVCVLGGTSTSGTRHCPTSDVCVNETSWCDGVQDCPDDENDCPEMISTTPLPCEEPLCPPGYRVVFKQSSRLRDKSHHHVKHHVKTNVKYKARKAVEDIQCSEFICVPTKFPPVIPGDKKPETCPEGSCPPQYEVVYQRTSMYKTHRCPKYVCRPLTPQEAICNVTGRTFNTFDNLEYKYDICNHILARDMYGNEWYITLEKLCLDSLGQRRCTRILVVMLNERAIVLYPNLQVNIDGYTFTPEQIARFGKRFPGFELSRTGDRIVLLSHRYGFWVIWDSSTNVKIGVVAKLAGRVDGLCGYYDGNIANDRQTPEGTQARSTVQFGNSWAMEDAEECDLHVCPRDIQEQAWTICNSVKSPMLLDACSAIVDLDKFVSRCVESVCSCLHSSNNSYEDCRKCEITCDNLHEVEPCPPMRGICFPGCFCPDGLVRRNDDECVPPTRCLDCVCDGLGDAKFIDFNRRNFRFTGNCTYLLSGNVAENARSRKNGTRAYQILITNGYCATGTCTEVVTLLYDEHVVQIRRAERSKDLQVSIDDSRVERFPIDRGWIVLDRTSTGDVALLVPFIQLQFVAFRQNFAFTLKLPSHIFSDVTEGLCGNCNADAEAGFEKRDGEITHDVEEFGRSWLVEDLSTQLGLSDQTCFSNRQPQCTPPPADEDICKKLLDLPEFMQCHNIVDPKPYMDCCYDALCTGGNYCDSLEMYARKCLEAGLCPAWRTDEICPYECPRDLVYQPCGSSCKETCDILNNADNPKCTSGPVEGCFCPENYVFHNDSCILKQNCLICDKDGHVQGDIWYPDKCTECNCNSGVVSCQKTECPVLDTICEENMTPVLINGTEERCCAKYLCVPPKDICLYTNDEDQTRQRVIAKQIGEEWKDGKCKTCLCENSHDGPKANCLITECPSMNAHPDVEDYVLEEILLDDKCCPIFERTACRWKDKVYNVYIQASTEICPEIDPQLESEYEVEERKIPEKCCSEYVKTACRSDDGQIYKPGEKWRSIADNCVIETCVGPNITKRKEIEVCSTQCAQLSLAISPAACPDITDCPTESIYYDQCCKRCNLNILNTEKQTNKTCETIFVDAKNTVGMLVVNHPLHGKCTNLDAIDGIKQCSGTCQSSTYFDSGSWNQMSNCYCCQAKEYIGIIANLICEDGRRLKKQLAIPNSCSCQSCASSDIKYEGRKTKSKGNTKTEHGEDDIIVTVAKEVLLAERGGQWLLSCFGPFRDRPIIPGMEDLSPEEVRCELYEAQKSGMVEQAKLHFQQLCQDMKAKRDALKNPSRETMAMLKKILGSSQKGGLNVSGNTAGKSSTFSFTAPQLGLVNSASTNNVFGNKTFGVQSNNPFGGGGFASSSNASSIFGKTNNNTNPVFGGTANFGNNLGGFGTATSTNSFFGGTTNTSTSFNSVPNNTSTFGAPQNNPIFGGSSQSVFGQNTNNVFGTTSQLGNATPASLFNNPMTSQANTSIFGGATTTTPNLFGSSSSGLQANSVFGASTTSSGSSFNGGIFSQPKMPAFGGAPVFGGVTPSYANNSSGNSIFGSGQTFGATTAIPTSGIFGGSTATATPAFGVSAVTTTPAFGASVTTTPGFDLNQQHTNNTFGTTVSAPNVFGATQNTDAAMSMGNSNAPFGTPITAGPFVTVNSQQYDSTSATSTPFAGTGFGMAVASTNNTFGTTETSSNSIFANAGTTFATSNAPIPNPPFPTSTFGNINASSSPGSTTSANPFAPRTQQGATPFGSVAQTQSGTVGLSSPFGKSPFNATTNTVIDDTVYSVEGALTDDEKSMYLAEKFIIGKIPLKPPTKDIR</sequence>
<keyword evidence="3" id="KW-0646">Protease inhibitor</keyword>
<evidence type="ECO:0000256" key="2">
    <source>
        <dbReference type="ARBA" id="ARBA00022737"/>
    </source>
</evidence>
<dbReference type="GO" id="GO:0031012">
    <property type="term" value="C:extracellular matrix"/>
    <property type="evidence" value="ECO:0007669"/>
    <property type="project" value="TreeGrafter"/>
</dbReference>
<feature type="domain" description="EGF-like" evidence="12">
    <location>
        <begin position="657"/>
        <end position="688"/>
    </location>
</feature>
<feature type="domain" description="VWFD" evidence="14">
    <location>
        <begin position="1689"/>
        <end position="1858"/>
    </location>
</feature>
<dbReference type="InterPro" id="IPR036084">
    <property type="entry name" value="Ser_inhib-like_sf"/>
</dbReference>
<keyword evidence="4 7" id="KW-1015">Disulfide bond</keyword>
<comment type="caution">
    <text evidence="7">Lacks conserved residue(s) required for the propagation of feature annotation.</text>
</comment>
<dbReference type="PANTHER" id="PTHR11339">
    <property type="entry name" value="EXTRACELLULAR MATRIX GLYCOPROTEIN RELATED"/>
    <property type="match status" value="1"/>
</dbReference>
<dbReference type="PROSITE" id="PS50022">
    <property type="entry name" value="FA58C_3"/>
    <property type="match status" value="2"/>
</dbReference>
<keyword evidence="9" id="KW-0472">Membrane</keyword>
<dbReference type="CDD" id="cd19941">
    <property type="entry name" value="TIL"/>
    <property type="match status" value="5"/>
</dbReference>
<evidence type="ECO:0000256" key="1">
    <source>
        <dbReference type="ARBA" id="ARBA00007611"/>
    </source>
</evidence>
<dbReference type="InterPro" id="IPR001846">
    <property type="entry name" value="VWF_type-D"/>
</dbReference>
<dbReference type="CDD" id="cd00057">
    <property type="entry name" value="FA58C"/>
    <property type="match status" value="1"/>
</dbReference>
<dbReference type="GO" id="GO:0004867">
    <property type="term" value="F:serine-type endopeptidase inhibitor activity"/>
    <property type="evidence" value="ECO:0007669"/>
    <property type="project" value="UniProtKB-KW"/>
</dbReference>
<comment type="caution">
    <text evidence="15">The sequence shown here is derived from an EMBL/GenBank/DDBJ whole genome shotgun (WGS) entry which is preliminary data.</text>
</comment>
<organism evidence="15 16">
    <name type="scientific">Lasius niger</name>
    <name type="common">Black garden ant</name>
    <dbReference type="NCBI Taxonomy" id="67767"/>
    <lineage>
        <taxon>Eukaryota</taxon>
        <taxon>Metazoa</taxon>
        <taxon>Ecdysozoa</taxon>
        <taxon>Arthropoda</taxon>
        <taxon>Hexapoda</taxon>
        <taxon>Insecta</taxon>
        <taxon>Pterygota</taxon>
        <taxon>Neoptera</taxon>
        <taxon>Endopterygota</taxon>
        <taxon>Hymenoptera</taxon>
        <taxon>Apocrita</taxon>
        <taxon>Aculeata</taxon>
        <taxon>Formicoidea</taxon>
        <taxon>Formicidae</taxon>
        <taxon>Formicinae</taxon>
        <taxon>Lasius</taxon>
        <taxon>Lasius</taxon>
    </lineage>
</organism>
<dbReference type="SMART" id="SM00214">
    <property type="entry name" value="VWC"/>
    <property type="match status" value="5"/>
</dbReference>
<dbReference type="PROSITE" id="PS51233">
    <property type="entry name" value="VWFD"/>
    <property type="match status" value="5"/>
</dbReference>
<keyword evidence="7" id="KW-0245">EGF-like domain</keyword>
<feature type="domain" description="VWFD" evidence="14">
    <location>
        <begin position="2740"/>
        <end position="2917"/>
    </location>
</feature>
<evidence type="ECO:0000256" key="9">
    <source>
        <dbReference type="SAM" id="Phobius"/>
    </source>
</evidence>
<dbReference type="InterPro" id="IPR000421">
    <property type="entry name" value="FA58C"/>
</dbReference>
<evidence type="ECO:0000313" key="15">
    <source>
        <dbReference type="EMBL" id="KMR04693.1"/>
    </source>
</evidence>
<dbReference type="SMART" id="SM00181">
    <property type="entry name" value="EGF"/>
    <property type="match status" value="2"/>
</dbReference>
<dbReference type="SUPFAM" id="SSF57625">
    <property type="entry name" value="Invertebrate chitin-binding proteins"/>
    <property type="match status" value="1"/>
</dbReference>
<dbReference type="InterPro" id="IPR014853">
    <property type="entry name" value="VWF/SSPO/ZAN-like_Cys-rich_dom"/>
</dbReference>
<dbReference type="PROSITE" id="PS00022">
    <property type="entry name" value="EGF_1"/>
    <property type="match status" value="2"/>
</dbReference>
<feature type="domain" description="VWFD" evidence="14">
    <location>
        <begin position="918"/>
        <end position="1098"/>
    </location>
</feature>
<dbReference type="GO" id="GO:0005615">
    <property type="term" value="C:extracellular space"/>
    <property type="evidence" value="ECO:0007669"/>
    <property type="project" value="TreeGrafter"/>
</dbReference>
<comment type="similarity">
    <text evidence="1">Belongs to the serine protease inhibitor-like (TIL domain-containing) family.</text>
</comment>
<dbReference type="Gene3D" id="2.60.120.260">
    <property type="entry name" value="Galactose-binding domain-like"/>
    <property type="match status" value="2"/>
</dbReference>
<feature type="domain" description="VWFC" evidence="13">
    <location>
        <begin position="3357"/>
        <end position="3425"/>
    </location>
</feature>
<dbReference type="SMART" id="SM00832">
    <property type="entry name" value="C8"/>
    <property type="match status" value="4"/>
</dbReference>
<evidence type="ECO:0000256" key="8">
    <source>
        <dbReference type="SAM" id="MobiDB-lite"/>
    </source>
</evidence>
<reference evidence="15 16" key="1">
    <citation type="submission" date="2015-04" db="EMBL/GenBank/DDBJ databases">
        <title>Lasius niger genome sequencing.</title>
        <authorList>
            <person name="Konorov E.A."/>
            <person name="Nikitin M.A."/>
            <person name="Kirill M.V."/>
            <person name="Chang P."/>
        </authorList>
    </citation>
    <scope>NUCLEOTIDE SEQUENCE [LARGE SCALE GENOMIC DNA]</scope>
    <source>
        <tissue evidence="15">Whole</tissue>
    </source>
</reference>
<feature type="disulfide bond" evidence="6">
    <location>
        <begin position="3687"/>
        <end position="3741"/>
    </location>
</feature>
<dbReference type="InterPro" id="IPR002919">
    <property type="entry name" value="TIL_dom"/>
</dbReference>
<keyword evidence="3" id="KW-0722">Serine protease inhibitor</keyword>
<dbReference type="PROSITE" id="PS01225">
    <property type="entry name" value="CTCK_2"/>
    <property type="match status" value="1"/>
</dbReference>
<feature type="disulfide bond" evidence="7">
    <location>
        <begin position="774"/>
        <end position="783"/>
    </location>
</feature>
<dbReference type="Pfam" id="PF00094">
    <property type="entry name" value="VWD"/>
    <property type="match status" value="5"/>
</dbReference>
<feature type="disulfide bond" evidence="7">
    <location>
        <begin position="756"/>
        <end position="766"/>
    </location>
</feature>
<dbReference type="PROSITE" id="PS50026">
    <property type="entry name" value="EGF_3"/>
    <property type="match status" value="2"/>
</dbReference>
<evidence type="ECO:0000259" key="13">
    <source>
        <dbReference type="PROSITE" id="PS50184"/>
    </source>
</evidence>
<dbReference type="InterPro" id="IPR036508">
    <property type="entry name" value="Chitin-bd_dom_sf"/>
</dbReference>
<dbReference type="InterPro" id="IPR050780">
    <property type="entry name" value="Mucin_vWF_Thrombospondin_sf"/>
</dbReference>
<evidence type="ECO:0000259" key="14">
    <source>
        <dbReference type="PROSITE" id="PS51233"/>
    </source>
</evidence>
<evidence type="ECO:0000259" key="10">
    <source>
        <dbReference type="PROSITE" id="PS01225"/>
    </source>
</evidence>
<evidence type="ECO:0000256" key="5">
    <source>
        <dbReference type="ARBA" id="ARBA00023180"/>
    </source>
</evidence>
<feature type="transmembrane region" description="Helical" evidence="9">
    <location>
        <begin position="165"/>
        <end position="183"/>
    </location>
</feature>
<dbReference type="SMART" id="SM00231">
    <property type="entry name" value="FA58C"/>
    <property type="match status" value="1"/>
</dbReference>
<dbReference type="InterPro" id="IPR008979">
    <property type="entry name" value="Galactose-bd-like_sf"/>
</dbReference>
<dbReference type="SMART" id="SM00215">
    <property type="entry name" value="VWC_out"/>
    <property type="match status" value="4"/>
</dbReference>
<dbReference type="GO" id="GO:0008061">
    <property type="term" value="F:chitin binding"/>
    <property type="evidence" value="ECO:0007669"/>
    <property type="project" value="InterPro"/>
</dbReference>
<dbReference type="Pfam" id="PF08742">
    <property type="entry name" value="C8"/>
    <property type="match status" value="3"/>
</dbReference>
<evidence type="ECO:0000256" key="3">
    <source>
        <dbReference type="ARBA" id="ARBA00022900"/>
    </source>
</evidence>
<dbReference type="SMART" id="SM00041">
    <property type="entry name" value="CT"/>
    <property type="match status" value="1"/>
</dbReference>
<evidence type="ECO:0000256" key="6">
    <source>
        <dbReference type="PROSITE-ProRule" id="PRU00039"/>
    </source>
</evidence>
<feature type="domain" description="EGF-like" evidence="12">
    <location>
        <begin position="753"/>
        <end position="784"/>
    </location>
</feature>
<dbReference type="Gene3D" id="3.90.550.50">
    <property type="match status" value="1"/>
</dbReference>
<feature type="disulfide bond" evidence="6">
    <location>
        <begin position="3691"/>
        <end position="3743"/>
    </location>
</feature>
<dbReference type="EMBL" id="LBMM01000160">
    <property type="protein sequence ID" value="KMR04693.1"/>
    <property type="molecule type" value="Genomic_DNA"/>
</dbReference>
<dbReference type="PaxDb" id="67767-A0A0J7LA17"/>
<feature type="domain" description="F5/8 type C" evidence="11">
    <location>
        <begin position="2224"/>
        <end position="2379"/>
    </location>
</feature>
<feature type="domain" description="VWFD" evidence="14">
    <location>
        <begin position="3026"/>
        <end position="3213"/>
    </location>
</feature>
<evidence type="ECO:0000259" key="11">
    <source>
        <dbReference type="PROSITE" id="PS50022"/>
    </source>
</evidence>
<evidence type="ECO:0000256" key="4">
    <source>
        <dbReference type="ARBA" id="ARBA00023157"/>
    </source>
</evidence>
<protein>
    <submittedName>
        <fullName evidence="15">Hemocytin-like protein</fullName>
    </submittedName>
</protein>
<feature type="disulfide bond" evidence="7">
    <location>
        <begin position="678"/>
        <end position="687"/>
    </location>
</feature>
<dbReference type="Pfam" id="PF00754">
    <property type="entry name" value="F5_F8_type_C"/>
    <property type="match status" value="2"/>
</dbReference>
<evidence type="ECO:0000256" key="7">
    <source>
        <dbReference type="PROSITE-ProRule" id="PRU00076"/>
    </source>
</evidence>
<feature type="compositionally biased region" description="Polar residues" evidence="8">
    <location>
        <begin position="3987"/>
        <end position="3998"/>
    </location>
</feature>
<dbReference type="SUPFAM" id="SSF57567">
    <property type="entry name" value="Serine protease inhibitors"/>
    <property type="match status" value="5"/>
</dbReference>
<proteinExistence type="inferred from homology"/>
<dbReference type="Pfam" id="PF01826">
    <property type="entry name" value="TIL"/>
    <property type="match status" value="5"/>
</dbReference>
<feature type="domain" description="CTCK" evidence="10">
    <location>
        <begin position="3651"/>
        <end position="3747"/>
    </location>
</feature>
<feature type="domain" description="F5/8 type C" evidence="11">
    <location>
        <begin position="2403"/>
        <end position="2497"/>
    </location>
</feature>
<dbReference type="Gene3D" id="2.10.25.10">
    <property type="entry name" value="Laminin"/>
    <property type="match status" value="7"/>
</dbReference>
<feature type="disulfide bond" evidence="7">
    <location>
        <begin position="660"/>
        <end position="670"/>
    </location>
</feature>
<keyword evidence="9" id="KW-1133">Transmembrane helix</keyword>
<dbReference type="InterPro" id="IPR001007">
    <property type="entry name" value="VWF_dom"/>
</dbReference>
<dbReference type="Pfam" id="PF23244">
    <property type="entry name" value="VWF"/>
    <property type="match status" value="1"/>
</dbReference>
<dbReference type="SUPFAM" id="SSF57196">
    <property type="entry name" value="EGF/Laminin"/>
    <property type="match status" value="1"/>
</dbReference>
<feature type="region of interest" description="Disordered" evidence="8">
    <location>
        <begin position="3978"/>
        <end position="3998"/>
    </location>
</feature>
<dbReference type="PROSITE" id="PS50184">
    <property type="entry name" value="VWFC_2"/>
    <property type="match status" value="1"/>
</dbReference>
<keyword evidence="16" id="KW-1185">Reference proteome</keyword>
<dbReference type="InterPro" id="IPR006207">
    <property type="entry name" value="Cys_knot_C"/>
</dbReference>
<dbReference type="PROSITE" id="PS01185">
    <property type="entry name" value="CTCK_1"/>
    <property type="match status" value="1"/>
</dbReference>
<keyword evidence="9" id="KW-0812">Transmembrane</keyword>
<dbReference type="OrthoDB" id="6262482at2759"/>